<protein>
    <submittedName>
        <fullName evidence="1">Uncharacterized protein</fullName>
    </submittedName>
</protein>
<sequence length="78" mass="8342">MRAHVRGASQEQDAAQQRVGVLGLFFHLVVQAFVQREQALVLVAAGMDEVLVAGSKLAAQQFLQAGDDVRVAFHGGLL</sequence>
<dbReference type="EMBL" id="JAANIU010009060">
    <property type="protein sequence ID" value="KAG1533796.1"/>
    <property type="molecule type" value="Genomic_DNA"/>
</dbReference>
<accession>A0A9P6XWN3</accession>
<proteinExistence type="predicted"/>
<comment type="caution">
    <text evidence="1">The sequence shown here is derived from an EMBL/GenBank/DDBJ whole genome shotgun (WGS) entry which is preliminary data.</text>
</comment>
<evidence type="ECO:0000313" key="2">
    <source>
        <dbReference type="Proteomes" id="UP000740926"/>
    </source>
</evidence>
<keyword evidence="2" id="KW-1185">Reference proteome</keyword>
<dbReference type="Proteomes" id="UP000740926">
    <property type="component" value="Unassembled WGS sequence"/>
</dbReference>
<dbReference type="AlphaFoldDB" id="A0A9P6XWN3"/>
<reference evidence="1 2" key="1">
    <citation type="journal article" date="2020" name="Microb. Genom.">
        <title>Genetic diversity of clinical and environmental Mucorales isolates obtained from an investigation of mucormycosis cases among solid organ transplant recipients.</title>
        <authorList>
            <person name="Nguyen M.H."/>
            <person name="Kaul D."/>
            <person name="Muto C."/>
            <person name="Cheng S.J."/>
            <person name="Richter R.A."/>
            <person name="Bruno V.M."/>
            <person name="Liu G."/>
            <person name="Beyhan S."/>
            <person name="Sundermann A.J."/>
            <person name="Mounaud S."/>
            <person name="Pasculle A.W."/>
            <person name="Nierman W.C."/>
            <person name="Driscoll E."/>
            <person name="Cumbie R."/>
            <person name="Clancy C.J."/>
            <person name="Dupont C.L."/>
        </authorList>
    </citation>
    <scope>NUCLEOTIDE SEQUENCE [LARGE SCALE GENOMIC DNA]</scope>
    <source>
        <strain evidence="1 2">GL24</strain>
    </source>
</reference>
<organism evidence="1 2">
    <name type="scientific">Rhizopus delemar</name>
    <dbReference type="NCBI Taxonomy" id="936053"/>
    <lineage>
        <taxon>Eukaryota</taxon>
        <taxon>Fungi</taxon>
        <taxon>Fungi incertae sedis</taxon>
        <taxon>Mucoromycota</taxon>
        <taxon>Mucoromycotina</taxon>
        <taxon>Mucoromycetes</taxon>
        <taxon>Mucorales</taxon>
        <taxon>Mucorineae</taxon>
        <taxon>Rhizopodaceae</taxon>
        <taxon>Rhizopus</taxon>
    </lineage>
</organism>
<gene>
    <name evidence="1" type="ORF">G6F50_015749</name>
</gene>
<name>A0A9P6XWN3_9FUNG</name>
<evidence type="ECO:0000313" key="1">
    <source>
        <dbReference type="EMBL" id="KAG1533796.1"/>
    </source>
</evidence>